<gene>
    <name evidence="3" type="ORF">SAMN06295879_0332</name>
</gene>
<evidence type="ECO:0000313" key="4">
    <source>
        <dbReference type="Proteomes" id="UP000189735"/>
    </source>
</evidence>
<dbReference type="PANTHER" id="PTHR43767:SF1">
    <property type="entry name" value="NONRIBOSOMAL PEPTIDE SYNTHASE PES1 (EUROFUNG)-RELATED"/>
    <property type="match status" value="1"/>
</dbReference>
<dbReference type="EMBL" id="FUYG01000001">
    <property type="protein sequence ID" value="SKA81489.1"/>
    <property type="molecule type" value="Genomic_DNA"/>
</dbReference>
<proteinExistence type="predicted"/>
<reference evidence="4" key="1">
    <citation type="submission" date="2017-02" db="EMBL/GenBank/DDBJ databases">
        <authorList>
            <person name="Varghese N."/>
            <person name="Submissions S."/>
        </authorList>
    </citation>
    <scope>NUCLEOTIDE SEQUENCE [LARGE SCALE GENOMIC DNA]</scope>
    <source>
        <strain evidence="4">VKM Ac-2052</strain>
    </source>
</reference>
<dbReference type="RefSeq" id="WP_078713123.1">
    <property type="nucleotide sequence ID" value="NZ_FUYG01000001.1"/>
</dbReference>
<keyword evidence="3" id="KW-0436">Ligase</keyword>
<feature type="region of interest" description="Disordered" evidence="1">
    <location>
        <begin position="37"/>
        <end position="63"/>
    </location>
</feature>
<dbReference type="InterPro" id="IPR042099">
    <property type="entry name" value="ANL_N_sf"/>
</dbReference>
<dbReference type="GO" id="GO:0016878">
    <property type="term" value="F:acid-thiol ligase activity"/>
    <property type="evidence" value="ECO:0007669"/>
    <property type="project" value="UniProtKB-ARBA"/>
</dbReference>
<evidence type="ECO:0000256" key="1">
    <source>
        <dbReference type="SAM" id="MobiDB-lite"/>
    </source>
</evidence>
<dbReference type="Proteomes" id="UP000189735">
    <property type="component" value="Unassembled WGS sequence"/>
</dbReference>
<protein>
    <submittedName>
        <fullName evidence="3">O-succinylbenzoic acid--CoA ligase</fullName>
    </submittedName>
</protein>
<dbReference type="InterPro" id="IPR050237">
    <property type="entry name" value="ATP-dep_AMP-bd_enzyme"/>
</dbReference>
<dbReference type="Gene3D" id="3.40.50.12780">
    <property type="entry name" value="N-terminal domain of ligase-like"/>
    <property type="match status" value="1"/>
</dbReference>
<dbReference type="InterPro" id="IPR045851">
    <property type="entry name" value="AMP-bd_C_sf"/>
</dbReference>
<sequence>MTRPLDIVVANDPMAVLPRLREALSQGGAAILPRLEEQRAPDARPQPRHAAPAPGETPVVRENPIPNHVAKNVALVIETSGSSGAPKRVALSTGALLASAASVESELGGNGQWLLSLPTNYIAGVQVLVRSIVAGTAPIVQPSGHFSARVFASLVDEMDAPLRFASLVPAQLARVIDAGEADAGIRQQLRRLDAILVGGQALPAALFERAVELGLTVRRTYGSSETAGGCVYDGIPLSQVQARVTAGELELSGPMLAEGYLGDPELTDRKFYTDNGRRWYRTADSGDVVDGVVRVSGRIDNVIISGGIKVSLDRVERVVQSLDGFRGAVVVPQPSDEWGQVSVVVTDGSVDADSLQRVRDAVIAGPGRAAAPVRIVTVEAMPTLASGKPDRISLARSLASAEAAGAASTVAD</sequence>
<dbReference type="Pfam" id="PF00501">
    <property type="entry name" value="AMP-binding"/>
    <property type="match status" value="1"/>
</dbReference>
<name>A0A1T4WW60_9MICO</name>
<feature type="domain" description="AMP-dependent synthetase/ligase" evidence="2">
    <location>
        <begin position="45"/>
        <end position="236"/>
    </location>
</feature>
<evidence type="ECO:0000313" key="3">
    <source>
        <dbReference type="EMBL" id="SKA81489.1"/>
    </source>
</evidence>
<dbReference type="InterPro" id="IPR000873">
    <property type="entry name" value="AMP-dep_synth/lig_dom"/>
</dbReference>
<organism evidence="3 4">
    <name type="scientific">Agreia bicolorata</name>
    <dbReference type="NCBI Taxonomy" id="110935"/>
    <lineage>
        <taxon>Bacteria</taxon>
        <taxon>Bacillati</taxon>
        <taxon>Actinomycetota</taxon>
        <taxon>Actinomycetes</taxon>
        <taxon>Micrococcales</taxon>
        <taxon>Microbacteriaceae</taxon>
        <taxon>Agreia</taxon>
    </lineage>
</organism>
<dbReference type="SUPFAM" id="SSF56801">
    <property type="entry name" value="Acetyl-CoA synthetase-like"/>
    <property type="match status" value="1"/>
</dbReference>
<dbReference type="AlphaFoldDB" id="A0A1T4WW60"/>
<accession>A0A1T4WW60</accession>
<dbReference type="PANTHER" id="PTHR43767">
    <property type="entry name" value="LONG-CHAIN-FATTY-ACID--COA LIGASE"/>
    <property type="match status" value="1"/>
</dbReference>
<dbReference type="Gene3D" id="3.30.300.30">
    <property type="match status" value="1"/>
</dbReference>
<evidence type="ECO:0000259" key="2">
    <source>
        <dbReference type="Pfam" id="PF00501"/>
    </source>
</evidence>